<evidence type="ECO:0000313" key="2">
    <source>
        <dbReference type="EMBL" id="QEX25175.1"/>
    </source>
</evidence>
<organism evidence="2 3">
    <name type="scientific">Hypericibacter adhaerens</name>
    <dbReference type="NCBI Taxonomy" id="2602016"/>
    <lineage>
        <taxon>Bacteria</taxon>
        <taxon>Pseudomonadati</taxon>
        <taxon>Pseudomonadota</taxon>
        <taxon>Alphaproteobacteria</taxon>
        <taxon>Rhodospirillales</taxon>
        <taxon>Dongiaceae</taxon>
        <taxon>Hypericibacter</taxon>
    </lineage>
</organism>
<gene>
    <name evidence="2" type="ORF">FRZ61_51210</name>
</gene>
<dbReference type="AlphaFoldDB" id="A0A5J6N7S6"/>
<dbReference type="EMBL" id="CP042582">
    <property type="protein sequence ID" value="QEX25175.1"/>
    <property type="molecule type" value="Genomic_DNA"/>
</dbReference>
<proteinExistence type="predicted"/>
<evidence type="ECO:0000256" key="1">
    <source>
        <dbReference type="SAM" id="MobiDB-lite"/>
    </source>
</evidence>
<evidence type="ECO:0008006" key="4">
    <source>
        <dbReference type="Google" id="ProtNLM"/>
    </source>
</evidence>
<name>A0A5J6N7S6_9PROT</name>
<dbReference type="KEGG" id="hadh:FRZ61_51210"/>
<dbReference type="InterPro" id="IPR037165">
    <property type="entry name" value="AldOxase/xan_DH_Mopterin-bd_sf"/>
</dbReference>
<reference evidence="2 3" key="1">
    <citation type="submission" date="2019-08" db="EMBL/GenBank/DDBJ databases">
        <title>Hyperibacter terrae gen. nov., sp. nov. and Hyperibacter viscosus sp. nov., two new members in the family Rhodospirillaceae isolated from the rhizosphere of Hypericum perforatum.</title>
        <authorList>
            <person name="Noviana Z."/>
        </authorList>
    </citation>
    <scope>NUCLEOTIDE SEQUENCE [LARGE SCALE GENOMIC DNA]</scope>
    <source>
        <strain evidence="2 3">R5959</strain>
    </source>
</reference>
<dbReference type="RefSeq" id="WP_151120455.1">
    <property type="nucleotide sequence ID" value="NZ_CP042582.1"/>
</dbReference>
<protein>
    <recommendedName>
        <fullName evidence="4">Aldehyde oxidase/xanthine dehydrogenase second molybdopterin binding domain-containing protein</fullName>
    </recommendedName>
</protein>
<keyword evidence="3" id="KW-1185">Reference proteome</keyword>
<accession>A0A5J6N7S6</accession>
<dbReference type="SUPFAM" id="SSF56003">
    <property type="entry name" value="Molybdenum cofactor-binding domain"/>
    <property type="match status" value="1"/>
</dbReference>
<dbReference type="Proteomes" id="UP000325797">
    <property type="component" value="Chromosome"/>
</dbReference>
<feature type="region of interest" description="Disordered" evidence="1">
    <location>
        <begin position="192"/>
        <end position="212"/>
    </location>
</feature>
<evidence type="ECO:0000313" key="3">
    <source>
        <dbReference type="Proteomes" id="UP000325797"/>
    </source>
</evidence>
<feature type="compositionally biased region" description="Polar residues" evidence="1">
    <location>
        <begin position="203"/>
        <end position="212"/>
    </location>
</feature>
<dbReference type="GO" id="GO:0016491">
    <property type="term" value="F:oxidoreductase activity"/>
    <property type="evidence" value="ECO:0007669"/>
    <property type="project" value="InterPro"/>
</dbReference>
<sequence length="212" mass="22056">MDITATEPPLPKDETNVACPGGVAFAQGAGAGNLTVETITASPLLPTGRKWALRFDAGGTVTIVLGMRDYGKGWFSGHFAGLVTARLGIPFPRLRLYYSATLPAVLQTPRPSPIPLSRGDIGPVGRAVADIIEAMCDAVIENGRSSFAAMAGVGADDVGFDQATGRFFVLNRDRCGSILEIAAATRDRSPLSSDLAGKLQRGALSSASSPPR</sequence>